<dbReference type="EMBL" id="MNCJ02000328">
    <property type="protein sequence ID" value="KAF5774138.1"/>
    <property type="molecule type" value="Genomic_DNA"/>
</dbReference>
<organism evidence="4 5">
    <name type="scientific">Helianthus annuus</name>
    <name type="common">Common sunflower</name>
    <dbReference type="NCBI Taxonomy" id="4232"/>
    <lineage>
        <taxon>Eukaryota</taxon>
        <taxon>Viridiplantae</taxon>
        <taxon>Streptophyta</taxon>
        <taxon>Embryophyta</taxon>
        <taxon>Tracheophyta</taxon>
        <taxon>Spermatophyta</taxon>
        <taxon>Magnoliopsida</taxon>
        <taxon>eudicotyledons</taxon>
        <taxon>Gunneridae</taxon>
        <taxon>Pentapetalae</taxon>
        <taxon>asterids</taxon>
        <taxon>campanulids</taxon>
        <taxon>Asterales</taxon>
        <taxon>Asteraceae</taxon>
        <taxon>Asteroideae</taxon>
        <taxon>Heliantheae alliance</taxon>
        <taxon>Heliantheae</taxon>
        <taxon>Helianthus</taxon>
    </lineage>
</organism>
<name>A0A9K3EJ05_HELAN</name>
<dbReference type="GO" id="GO:0016114">
    <property type="term" value="P:terpenoid biosynthetic process"/>
    <property type="evidence" value="ECO:0007669"/>
    <property type="project" value="InterPro"/>
</dbReference>
<reference evidence="4" key="1">
    <citation type="journal article" date="2017" name="Nature">
        <title>The sunflower genome provides insights into oil metabolism, flowering and Asterid evolution.</title>
        <authorList>
            <person name="Badouin H."/>
            <person name="Gouzy J."/>
            <person name="Grassa C.J."/>
            <person name="Murat F."/>
            <person name="Staton S.E."/>
            <person name="Cottret L."/>
            <person name="Lelandais-Briere C."/>
            <person name="Owens G.L."/>
            <person name="Carrere S."/>
            <person name="Mayjonade B."/>
            <person name="Legrand L."/>
            <person name="Gill N."/>
            <person name="Kane N.C."/>
            <person name="Bowers J.E."/>
            <person name="Hubner S."/>
            <person name="Bellec A."/>
            <person name="Berard A."/>
            <person name="Berges H."/>
            <person name="Blanchet N."/>
            <person name="Boniface M.C."/>
            <person name="Brunel D."/>
            <person name="Catrice O."/>
            <person name="Chaidir N."/>
            <person name="Claudel C."/>
            <person name="Donnadieu C."/>
            <person name="Faraut T."/>
            <person name="Fievet G."/>
            <person name="Helmstetter N."/>
            <person name="King M."/>
            <person name="Knapp S.J."/>
            <person name="Lai Z."/>
            <person name="Le Paslier M.C."/>
            <person name="Lippi Y."/>
            <person name="Lorenzon L."/>
            <person name="Mandel J.R."/>
            <person name="Marage G."/>
            <person name="Marchand G."/>
            <person name="Marquand E."/>
            <person name="Bret-Mestries E."/>
            <person name="Morien E."/>
            <person name="Nambeesan S."/>
            <person name="Nguyen T."/>
            <person name="Pegot-Espagnet P."/>
            <person name="Pouilly N."/>
            <person name="Raftis F."/>
            <person name="Sallet E."/>
            <person name="Schiex T."/>
            <person name="Thomas J."/>
            <person name="Vandecasteele C."/>
            <person name="Vares D."/>
            <person name="Vear F."/>
            <person name="Vautrin S."/>
            <person name="Crespi M."/>
            <person name="Mangin B."/>
            <person name="Burke J.M."/>
            <person name="Salse J."/>
            <person name="Munos S."/>
            <person name="Vincourt P."/>
            <person name="Rieseberg L.H."/>
            <person name="Langlade N.B."/>
        </authorList>
    </citation>
    <scope>NUCLEOTIDE SEQUENCE</scope>
    <source>
        <tissue evidence="4">Leaves</tissue>
    </source>
</reference>
<dbReference type="GO" id="GO:0051539">
    <property type="term" value="F:4 iron, 4 sulfur cluster binding"/>
    <property type="evidence" value="ECO:0007669"/>
    <property type="project" value="UniProtKB-KW"/>
</dbReference>
<evidence type="ECO:0000256" key="1">
    <source>
        <dbReference type="ARBA" id="ARBA00001966"/>
    </source>
</evidence>
<keyword evidence="4" id="KW-0560">Oxidoreductase</keyword>
<dbReference type="EC" id="1.17.7.1" evidence="4"/>
<dbReference type="AlphaFoldDB" id="A0A9K3EJ05"/>
<keyword evidence="5" id="KW-1185">Reference proteome</keyword>
<dbReference type="Gene3D" id="3.20.20.20">
    <property type="entry name" value="Dihydropteroate synthase-like"/>
    <property type="match status" value="1"/>
</dbReference>
<dbReference type="InterPro" id="IPR011005">
    <property type="entry name" value="Dihydropteroate_synth-like_sf"/>
</dbReference>
<comment type="caution">
    <text evidence="4">The sequence shown here is derived from an EMBL/GenBank/DDBJ whole genome shotgun (WGS) entry which is preliminary data.</text>
</comment>
<dbReference type="InterPro" id="IPR004588">
    <property type="entry name" value="IspG_bac-typ"/>
</dbReference>
<evidence type="ECO:0000313" key="4">
    <source>
        <dbReference type="EMBL" id="KAF5774138.1"/>
    </source>
</evidence>
<dbReference type="Proteomes" id="UP000215914">
    <property type="component" value="Unassembled WGS sequence"/>
</dbReference>
<accession>A0A9K3EJ05</accession>
<dbReference type="GO" id="GO:0046429">
    <property type="term" value="F:4-hydroxy-3-methylbut-2-en-1-yl diphosphate synthase activity (ferredoxin)"/>
    <property type="evidence" value="ECO:0007669"/>
    <property type="project" value="UniProtKB-EC"/>
</dbReference>
<dbReference type="Gramene" id="mRNA:HanXRQr2_Chr13g0596821">
    <property type="protein sequence ID" value="mRNA:HanXRQr2_Chr13g0596821"/>
    <property type="gene ID" value="HanXRQr2_Chr13g0596821"/>
</dbReference>
<sequence>MGTRIYCGVFSMKASNPVIMVQAYRLLVAEMYVRGWDYPLHLGVTEAGEGEDGRMKSAIGIGIIEVDYRGVLHRDGSVLMSVSLDQLETPELFYRSLAAKLVLGMPFKILSY</sequence>
<evidence type="ECO:0000256" key="2">
    <source>
        <dbReference type="ARBA" id="ARBA00022485"/>
    </source>
</evidence>
<feature type="domain" description="IspG TIM-barrel" evidence="3">
    <location>
        <begin position="9"/>
        <end position="64"/>
    </location>
</feature>
<keyword evidence="2" id="KW-0479">Metal-binding</keyword>
<protein>
    <submittedName>
        <fullName evidence="4">(E)-4-hydroxy-3-methylbut-2-enyl-diphosphate synthase (Ferredoxin)</fullName>
        <ecNumber evidence="4">1.17.7.1</ecNumber>
    </submittedName>
</protein>
<gene>
    <name evidence="4" type="ORF">HanXRQr2_Chr13g0596821</name>
</gene>
<evidence type="ECO:0000259" key="3">
    <source>
        <dbReference type="Pfam" id="PF04551"/>
    </source>
</evidence>
<evidence type="ECO:0000313" key="5">
    <source>
        <dbReference type="Proteomes" id="UP000215914"/>
    </source>
</evidence>
<dbReference type="Pfam" id="PF04551">
    <property type="entry name" value="GcpE"/>
    <property type="match status" value="1"/>
</dbReference>
<dbReference type="PANTHER" id="PTHR30454:SF0">
    <property type="entry name" value="4-HYDROXY-3-METHYLBUT-2-EN-1-YL DIPHOSPHATE SYNTHASE (FERREDOXIN), CHLOROPLASTIC"/>
    <property type="match status" value="1"/>
</dbReference>
<keyword evidence="2" id="KW-0408">Iron</keyword>
<dbReference type="InterPro" id="IPR058578">
    <property type="entry name" value="IspG_TIM"/>
</dbReference>
<reference evidence="4" key="2">
    <citation type="submission" date="2020-06" db="EMBL/GenBank/DDBJ databases">
        <title>Helianthus annuus Genome sequencing and assembly Release 2.</title>
        <authorList>
            <person name="Gouzy J."/>
            <person name="Langlade N."/>
            <person name="Munos S."/>
        </authorList>
    </citation>
    <scope>NUCLEOTIDE SEQUENCE</scope>
    <source>
        <tissue evidence="4">Leaves</tissue>
    </source>
</reference>
<proteinExistence type="predicted"/>
<keyword evidence="2" id="KW-0411">Iron-sulfur</keyword>
<keyword evidence="2" id="KW-0004">4Fe-4S</keyword>
<dbReference type="PANTHER" id="PTHR30454">
    <property type="entry name" value="4-HYDROXY-3-METHYLBUT-2-EN-1-YL DIPHOSPHATE SYNTHASE"/>
    <property type="match status" value="1"/>
</dbReference>
<comment type="cofactor">
    <cofactor evidence="1">
        <name>[4Fe-4S] cluster</name>
        <dbReference type="ChEBI" id="CHEBI:49883"/>
    </cofactor>
</comment>